<accession>A0AAE3HGR3</accession>
<proteinExistence type="inferred from homology"/>
<keyword evidence="7" id="KW-0464">Manganese</keyword>
<dbReference type="InterPro" id="IPR052433">
    <property type="entry name" value="X-Pro_dipept-like"/>
</dbReference>
<keyword evidence="10" id="KW-0031">Aminopeptidase</keyword>
<dbReference type="RefSeq" id="WP_257529771.1">
    <property type="nucleotide sequence ID" value="NZ_JANKAS010000003.1"/>
</dbReference>
<evidence type="ECO:0000256" key="5">
    <source>
        <dbReference type="ARBA" id="ARBA00022723"/>
    </source>
</evidence>
<organism evidence="10 11">
    <name type="scientific">Irregularibacter muris</name>
    <dbReference type="NCBI Taxonomy" id="1796619"/>
    <lineage>
        <taxon>Bacteria</taxon>
        <taxon>Bacillati</taxon>
        <taxon>Bacillota</taxon>
        <taxon>Clostridia</taxon>
        <taxon>Eubacteriales</taxon>
        <taxon>Eubacteriaceae</taxon>
        <taxon>Irregularibacter</taxon>
    </lineage>
</organism>
<dbReference type="InterPro" id="IPR000994">
    <property type="entry name" value="Pept_M24"/>
</dbReference>
<keyword evidence="6" id="KW-0378">Hydrolase</keyword>
<dbReference type="PROSITE" id="PS00491">
    <property type="entry name" value="PROLINE_PEPTIDASE"/>
    <property type="match status" value="1"/>
</dbReference>
<dbReference type="InterPro" id="IPR001131">
    <property type="entry name" value="Peptidase_M24B_aminopep-P_CS"/>
</dbReference>
<dbReference type="SMART" id="SM01011">
    <property type="entry name" value="AMP_N"/>
    <property type="match status" value="1"/>
</dbReference>
<comment type="caution">
    <text evidence="10">The sequence shown here is derived from an EMBL/GenBank/DDBJ whole genome shotgun (WGS) entry which is preliminary data.</text>
</comment>
<dbReference type="Gene3D" id="3.40.350.10">
    <property type="entry name" value="Creatinase/prolidase N-terminal domain"/>
    <property type="match status" value="1"/>
</dbReference>
<comment type="catalytic activity">
    <reaction evidence="1">
        <text>Release of any N-terminal amino acid, including proline, that is linked to proline, even from a dipeptide or tripeptide.</text>
        <dbReference type="EC" id="3.4.11.9"/>
    </reaction>
</comment>
<evidence type="ECO:0000259" key="9">
    <source>
        <dbReference type="SMART" id="SM01011"/>
    </source>
</evidence>
<evidence type="ECO:0000256" key="1">
    <source>
        <dbReference type="ARBA" id="ARBA00001424"/>
    </source>
</evidence>
<dbReference type="InterPro" id="IPR007865">
    <property type="entry name" value="Aminopep_P_N"/>
</dbReference>
<sequence length="412" mass="47528">MKQDFFMKNRKKVVEQLKEDSIVVLFSGQAPQRSADSTHPFVVNRHFYYLTGLDQENVMLIITKSQGKVEEEIFIDEADPILEKWVGKKYSKEQAEDISGIAKIDWTHKFEQKLTNLLAQYSYENIYLDLEKATWNSEEQKGLNFAKEIRKRFPYLQIKDIYPMISELRTIKEPEEIEKIKKAIEITAEGIKNIMTNMQSGLKEYQLEAYFDFAINYLGARDNAFPTIAASGENAVILHYEENNNTLEEGELILFDLGADYQHYCADISRTFPVSGKFSERQKEIYNIVLKAELEVIKAMKPGLLYDELNKIAKKVLAEGCMKIGLIEKEEEISKYYYHGISHHLGLDVHDVGRRGGILKPGMVYTVEPGLYIEEEKIGIRIEDDVLITEDGHEVLSKSIPKTVEEIEELMK</sequence>
<protein>
    <recommendedName>
        <fullName evidence="4">Xaa-Pro aminopeptidase</fullName>
        <ecNumber evidence="4">3.4.11.9</ecNumber>
    </recommendedName>
</protein>
<dbReference type="Pfam" id="PF00557">
    <property type="entry name" value="Peptidase_M24"/>
    <property type="match status" value="1"/>
</dbReference>
<feature type="domain" description="Aminopeptidase P N-terminal" evidence="9">
    <location>
        <begin position="1"/>
        <end position="137"/>
    </location>
</feature>
<comment type="similarity">
    <text evidence="3 8">Belongs to the peptidase M24B family.</text>
</comment>
<keyword evidence="5 8" id="KW-0479">Metal-binding</keyword>
<evidence type="ECO:0000256" key="3">
    <source>
        <dbReference type="ARBA" id="ARBA00008766"/>
    </source>
</evidence>
<dbReference type="GO" id="GO:0005829">
    <property type="term" value="C:cytosol"/>
    <property type="evidence" value="ECO:0007669"/>
    <property type="project" value="TreeGrafter"/>
</dbReference>
<dbReference type="Pfam" id="PF05195">
    <property type="entry name" value="AMP_N"/>
    <property type="match status" value="1"/>
</dbReference>
<dbReference type="SUPFAM" id="SSF55920">
    <property type="entry name" value="Creatinase/aminopeptidase"/>
    <property type="match status" value="1"/>
</dbReference>
<evidence type="ECO:0000313" key="10">
    <source>
        <dbReference type="EMBL" id="MCR1898298.1"/>
    </source>
</evidence>
<evidence type="ECO:0000256" key="6">
    <source>
        <dbReference type="ARBA" id="ARBA00022801"/>
    </source>
</evidence>
<dbReference type="PANTHER" id="PTHR43226">
    <property type="entry name" value="XAA-PRO AMINOPEPTIDASE 3"/>
    <property type="match status" value="1"/>
</dbReference>
<dbReference type="InterPro" id="IPR029149">
    <property type="entry name" value="Creatin/AminoP/Spt16_N"/>
</dbReference>
<evidence type="ECO:0000256" key="8">
    <source>
        <dbReference type="RuleBase" id="RU000590"/>
    </source>
</evidence>
<dbReference type="GO" id="GO:0070006">
    <property type="term" value="F:metalloaminopeptidase activity"/>
    <property type="evidence" value="ECO:0007669"/>
    <property type="project" value="InterPro"/>
</dbReference>
<dbReference type="EC" id="3.4.11.9" evidence="4"/>
<keyword evidence="11" id="KW-1185">Reference proteome</keyword>
<dbReference type="PANTHER" id="PTHR43226:SF4">
    <property type="entry name" value="XAA-PRO AMINOPEPTIDASE 3"/>
    <property type="match status" value="1"/>
</dbReference>
<evidence type="ECO:0000256" key="4">
    <source>
        <dbReference type="ARBA" id="ARBA00012574"/>
    </source>
</evidence>
<dbReference type="GO" id="GO:0006508">
    <property type="term" value="P:proteolysis"/>
    <property type="evidence" value="ECO:0007669"/>
    <property type="project" value="TreeGrafter"/>
</dbReference>
<dbReference type="Gene3D" id="3.90.230.10">
    <property type="entry name" value="Creatinase/methionine aminopeptidase superfamily"/>
    <property type="match status" value="1"/>
</dbReference>
<keyword evidence="10" id="KW-0645">Protease</keyword>
<dbReference type="AlphaFoldDB" id="A0AAE3HGR3"/>
<evidence type="ECO:0000256" key="2">
    <source>
        <dbReference type="ARBA" id="ARBA00001936"/>
    </source>
</evidence>
<dbReference type="CDD" id="cd01087">
    <property type="entry name" value="Prolidase"/>
    <property type="match status" value="1"/>
</dbReference>
<dbReference type="GO" id="GO:0030145">
    <property type="term" value="F:manganese ion binding"/>
    <property type="evidence" value="ECO:0007669"/>
    <property type="project" value="InterPro"/>
</dbReference>
<evidence type="ECO:0000256" key="7">
    <source>
        <dbReference type="ARBA" id="ARBA00023211"/>
    </source>
</evidence>
<gene>
    <name evidence="10" type="ORF">NSA47_04755</name>
</gene>
<dbReference type="Proteomes" id="UP001205748">
    <property type="component" value="Unassembled WGS sequence"/>
</dbReference>
<comment type="cofactor">
    <cofactor evidence="2">
        <name>Mn(2+)</name>
        <dbReference type="ChEBI" id="CHEBI:29035"/>
    </cofactor>
</comment>
<dbReference type="InterPro" id="IPR036005">
    <property type="entry name" value="Creatinase/aminopeptidase-like"/>
</dbReference>
<dbReference type="EMBL" id="JANKAS010000003">
    <property type="protein sequence ID" value="MCR1898298.1"/>
    <property type="molecule type" value="Genomic_DNA"/>
</dbReference>
<reference evidence="10" key="1">
    <citation type="submission" date="2022-07" db="EMBL/GenBank/DDBJ databases">
        <title>Enhanced cultured diversity of the mouse gut microbiota enables custom-made synthetic communities.</title>
        <authorList>
            <person name="Afrizal A."/>
        </authorList>
    </citation>
    <scope>NUCLEOTIDE SEQUENCE</scope>
    <source>
        <strain evidence="10">DSM 28593</strain>
    </source>
</reference>
<dbReference type="SUPFAM" id="SSF53092">
    <property type="entry name" value="Creatinase/prolidase N-terminal domain"/>
    <property type="match status" value="1"/>
</dbReference>
<evidence type="ECO:0000313" key="11">
    <source>
        <dbReference type="Proteomes" id="UP001205748"/>
    </source>
</evidence>
<name>A0AAE3HGR3_9FIRM</name>